<organism evidence="4 5">
    <name type="scientific">Geodia barretti</name>
    <name type="common">Barrett's horny sponge</name>
    <dbReference type="NCBI Taxonomy" id="519541"/>
    <lineage>
        <taxon>Eukaryota</taxon>
        <taxon>Metazoa</taxon>
        <taxon>Porifera</taxon>
        <taxon>Demospongiae</taxon>
        <taxon>Heteroscleromorpha</taxon>
        <taxon>Tetractinellida</taxon>
        <taxon>Astrophorina</taxon>
        <taxon>Geodiidae</taxon>
        <taxon>Geodia</taxon>
    </lineage>
</organism>
<dbReference type="EMBL" id="CASHTH010002286">
    <property type="protein sequence ID" value="CAI8027564.1"/>
    <property type="molecule type" value="Genomic_DNA"/>
</dbReference>
<keyword evidence="2" id="KW-1133">Transmembrane helix</keyword>
<feature type="chain" id="PRO_5041228442" description="Fibronectin type-III domain-containing protein" evidence="3">
    <location>
        <begin position="24"/>
        <end position="413"/>
    </location>
</feature>
<protein>
    <recommendedName>
        <fullName evidence="6">Fibronectin type-III domain-containing protein</fullName>
    </recommendedName>
</protein>
<name>A0AA35WP37_GEOBA</name>
<evidence type="ECO:0000256" key="3">
    <source>
        <dbReference type="SAM" id="SignalP"/>
    </source>
</evidence>
<comment type="caution">
    <text evidence="4">The sequence shown here is derived from an EMBL/GenBank/DDBJ whole genome shotgun (WGS) entry which is preliminary data.</text>
</comment>
<evidence type="ECO:0000313" key="4">
    <source>
        <dbReference type="EMBL" id="CAI8027564.1"/>
    </source>
</evidence>
<evidence type="ECO:0008006" key="6">
    <source>
        <dbReference type="Google" id="ProtNLM"/>
    </source>
</evidence>
<keyword evidence="5" id="KW-1185">Reference proteome</keyword>
<feature type="compositionally biased region" description="Polar residues" evidence="1">
    <location>
        <begin position="374"/>
        <end position="403"/>
    </location>
</feature>
<dbReference type="AlphaFoldDB" id="A0AA35WP37"/>
<evidence type="ECO:0000256" key="1">
    <source>
        <dbReference type="SAM" id="MobiDB-lite"/>
    </source>
</evidence>
<dbReference type="Proteomes" id="UP001174909">
    <property type="component" value="Unassembled WGS sequence"/>
</dbReference>
<accession>A0AA35WP37</accession>
<gene>
    <name evidence="4" type="ORF">GBAR_LOCUS15745</name>
</gene>
<keyword evidence="3" id="KW-0732">Signal</keyword>
<proteinExistence type="predicted"/>
<reference evidence="4" key="1">
    <citation type="submission" date="2023-03" db="EMBL/GenBank/DDBJ databases">
        <authorList>
            <person name="Steffen K."/>
            <person name="Cardenas P."/>
        </authorList>
    </citation>
    <scope>NUCLEOTIDE SEQUENCE</scope>
</reference>
<feature type="transmembrane region" description="Helical" evidence="2">
    <location>
        <begin position="258"/>
        <end position="284"/>
    </location>
</feature>
<feature type="signal peptide" evidence="3">
    <location>
        <begin position="1"/>
        <end position="23"/>
    </location>
</feature>
<evidence type="ECO:0000313" key="5">
    <source>
        <dbReference type="Proteomes" id="UP001174909"/>
    </source>
</evidence>
<keyword evidence="2" id="KW-0472">Membrane</keyword>
<keyword evidence="2" id="KW-0812">Transmembrane</keyword>
<evidence type="ECO:0000256" key="2">
    <source>
        <dbReference type="SAM" id="Phobius"/>
    </source>
</evidence>
<sequence>MMMMLFHLQLWIVLLPLFSSGAAQNGTPQLSCSGLVNENGVIDLCEVTLYYYCRCVVTESTRLKWSVNGVIKRDIFLFDTPFDLFHDPNGPLNILTQRIDLGDDDADTNFTSLLWFEYNYLENVTIECASDDSSSTKKFKRPGLTEVPTELDVSYLSQSEDSVTARYGWKYSGDLGSVSYFQVVVEVNNVTLCQKKVLKSIQEVTCLLPFKEGDNYTVTVAVVDNCNISGPPLTKMFTAGFDQLSRTDGGSCQCRGCLVWIAVSIGLLLLVAVLVMVIIVALCWCSKCRRDKVSPVELADSKNAALEASAALAKEKENNSALLADIKAAHSNEMERERERAREIAAALQKERQKSKVQYIKDHPAKSPPLNDISPLQSNQLLRISSSEASSPKTPASFSSGDSVNEPLLPKNN</sequence>
<feature type="region of interest" description="Disordered" evidence="1">
    <location>
        <begin position="357"/>
        <end position="413"/>
    </location>
</feature>